<keyword evidence="1" id="KW-0812">Transmembrane</keyword>
<sequence>MADGDEATSDLELAPAPSPTTRRIPAYLRKPEHLNAAFSGLALVVAVLALIVTVLTLNDQRKVNMLQIELNNFERQRQMRIYASRVSTWVQVGDEASSVKPRGLDIQMSNRSVVPIRSVTPFLPLVDNAGVTSTVGVDLGDIPPCTQIFYRVFARSPQSIERREQRASFGVFVVFSETVNVWKLTSHGLDLIPADQHVPDTTGILGVVRESSAPLADCGEGA</sequence>
<reference evidence="2" key="1">
    <citation type="submission" date="2021-01" db="EMBL/GenBank/DDBJ databases">
        <title>Whole genome shotgun sequence of Rhizocola hellebori NBRC 109834.</title>
        <authorList>
            <person name="Komaki H."/>
            <person name="Tamura T."/>
        </authorList>
    </citation>
    <scope>NUCLEOTIDE SEQUENCE</scope>
    <source>
        <strain evidence="2">NBRC 109834</strain>
    </source>
</reference>
<evidence type="ECO:0000313" key="2">
    <source>
        <dbReference type="EMBL" id="GIH09452.1"/>
    </source>
</evidence>
<keyword evidence="3" id="KW-1185">Reference proteome</keyword>
<keyword evidence="1" id="KW-1133">Transmembrane helix</keyword>
<dbReference type="AlphaFoldDB" id="A0A8J3QG57"/>
<name>A0A8J3QG57_9ACTN</name>
<dbReference type="Proteomes" id="UP000612899">
    <property type="component" value="Unassembled WGS sequence"/>
</dbReference>
<evidence type="ECO:0000256" key="1">
    <source>
        <dbReference type="SAM" id="Phobius"/>
    </source>
</evidence>
<comment type="caution">
    <text evidence="2">The sequence shown here is derived from an EMBL/GenBank/DDBJ whole genome shotgun (WGS) entry which is preliminary data.</text>
</comment>
<gene>
    <name evidence="2" type="ORF">Rhe02_75190</name>
</gene>
<protein>
    <submittedName>
        <fullName evidence="2">Uncharacterized protein</fullName>
    </submittedName>
</protein>
<accession>A0A8J3QG57</accession>
<dbReference type="RefSeq" id="WP_203913187.1">
    <property type="nucleotide sequence ID" value="NZ_BONY01000068.1"/>
</dbReference>
<feature type="transmembrane region" description="Helical" evidence="1">
    <location>
        <begin position="36"/>
        <end position="57"/>
    </location>
</feature>
<keyword evidence="1" id="KW-0472">Membrane</keyword>
<organism evidence="2 3">
    <name type="scientific">Rhizocola hellebori</name>
    <dbReference type="NCBI Taxonomy" id="1392758"/>
    <lineage>
        <taxon>Bacteria</taxon>
        <taxon>Bacillati</taxon>
        <taxon>Actinomycetota</taxon>
        <taxon>Actinomycetes</taxon>
        <taxon>Micromonosporales</taxon>
        <taxon>Micromonosporaceae</taxon>
        <taxon>Rhizocola</taxon>
    </lineage>
</organism>
<dbReference type="EMBL" id="BONY01000068">
    <property type="protein sequence ID" value="GIH09452.1"/>
    <property type="molecule type" value="Genomic_DNA"/>
</dbReference>
<evidence type="ECO:0000313" key="3">
    <source>
        <dbReference type="Proteomes" id="UP000612899"/>
    </source>
</evidence>
<proteinExistence type="predicted"/>